<protein>
    <submittedName>
        <fullName evidence="4">Uncharacterized protein</fullName>
    </submittedName>
</protein>
<proteinExistence type="predicted"/>
<evidence type="ECO:0000256" key="1">
    <source>
        <dbReference type="ARBA" id="ARBA00022574"/>
    </source>
</evidence>
<dbReference type="Proteomes" id="UP000011014">
    <property type="component" value="Unassembled WGS sequence"/>
</dbReference>
<reference evidence="4" key="1">
    <citation type="journal article" date="2010" name="Science">
        <title>Plasticity of animal genome architecture unmasked by rapid evolution of a pelagic tunicate.</title>
        <authorList>
            <person name="Denoeud F."/>
            <person name="Henriet S."/>
            <person name="Mungpakdee S."/>
            <person name="Aury J.M."/>
            <person name="Da Silva C."/>
            <person name="Brinkmann H."/>
            <person name="Mikhaleva J."/>
            <person name="Olsen L.C."/>
            <person name="Jubin C."/>
            <person name="Canestro C."/>
            <person name="Bouquet J.M."/>
            <person name="Danks G."/>
            <person name="Poulain J."/>
            <person name="Campsteijn C."/>
            <person name="Adamski M."/>
            <person name="Cross I."/>
            <person name="Yadetie F."/>
            <person name="Muffato M."/>
            <person name="Louis A."/>
            <person name="Butcher S."/>
            <person name="Tsagkogeorga G."/>
            <person name="Konrad A."/>
            <person name="Singh S."/>
            <person name="Jensen M.F."/>
            <person name="Cong E.H."/>
            <person name="Eikeseth-Otteraa H."/>
            <person name="Noel B."/>
            <person name="Anthouard V."/>
            <person name="Porcel B.M."/>
            <person name="Kachouri-Lafond R."/>
            <person name="Nishino A."/>
            <person name="Ugolini M."/>
            <person name="Chourrout P."/>
            <person name="Nishida H."/>
            <person name="Aasland R."/>
            <person name="Huzurbazar S."/>
            <person name="Westhof E."/>
            <person name="Delsuc F."/>
            <person name="Lehrach H."/>
            <person name="Reinhardt R."/>
            <person name="Weissenbach J."/>
            <person name="Roy S.W."/>
            <person name="Artiguenave F."/>
            <person name="Postlethwait J.H."/>
            <person name="Manak J.R."/>
            <person name="Thompson E.M."/>
            <person name="Jaillon O."/>
            <person name="Du Pasquier L."/>
            <person name="Boudinot P."/>
            <person name="Liberles D.A."/>
            <person name="Volff J.N."/>
            <person name="Philippe H."/>
            <person name="Lenhard B."/>
            <person name="Roest Crollius H."/>
            <person name="Wincker P."/>
            <person name="Chourrout D."/>
        </authorList>
    </citation>
    <scope>NUCLEOTIDE SEQUENCE [LARGE SCALE GENOMIC DNA]</scope>
</reference>
<keyword evidence="1" id="KW-0853">WD repeat</keyword>
<dbReference type="GO" id="GO:0005774">
    <property type="term" value="C:vacuolar membrane"/>
    <property type="evidence" value="ECO:0007669"/>
    <property type="project" value="TreeGrafter"/>
</dbReference>
<dbReference type="EMBL" id="FN655655">
    <property type="protein sequence ID" value="CBY39792.1"/>
    <property type="molecule type" value="Genomic_DNA"/>
</dbReference>
<dbReference type="PANTHER" id="PTHR46200">
    <property type="entry name" value="GATOR COMPLEX PROTEIN WDR24"/>
    <property type="match status" value="1"/>
</dbReference>
<evidence type="ECO:0000313" key="4">
    <source>
        <dbReference type="EMBL" id="CBY39792.1"/>
    </source>
</evidence>
<feature type="region of interest" description="Disordered" evidence="3">
    <location>
        <begin position="1"/>
        <end position="80"/>
    </location>
</feature>
<keyword evidence="2" id="KW-0677">Repeat</keyword>
<organism evidence="4">
    <name type="scientific">Oikopleura dioica</name>
    <name type="common">Tunicate</name>
    <dbReference type="NCBI Taxonomy" id="34765"/>
    <lineage>
        <taxon>Eukaryota</taxon>
        <taxon>Metazoa</taxon>
        <taxon>Chordata</taxon>
        <taxon>Tunicata</taxon>
        <taxon>Appendicularia</taxon>
        <taxon>Copelata</taxon>
        <taxon>Oikopleuridae</taxon>
        <taxon>Oikopleura</taxon>
    </lineage>
</organism>
<feature type="non-terminal residue" evidence="4">
    <location>
        <position position="1"/>
    </location>
</feature>
<evidence type="ECO:0000256" key="3">
    <source>
        <dbReference type="SAM" id="MobiDB-lite"/>
    </source>
</evidence>
<feature type="compositionally biased region" description="Acidic residues" evidence="3">
    <location>
        <begin position="1"/>
        <end position="18"/>
    </location>
</feature>
<dbReference type="GO" id="GO:0016239">
    <property type="term" value="P:positive regulation of macroautophagy"/>
    <property type="evidence" value="ECO:0007669"/>
    <property type="project" value="TreeGrafter"/>
</dbReference>
<gene>
    <name evidence="4" type="ORF">GSOID_T00020384001</name>
</gene>
<accession>E4YWF7</accession>
<sequence>GELSDESDALSETNEEQELGTMVYNNPPPPIYSQNSDAKSTISNSSITRREIPSEDSEAANTDTEKEEPKKRKQRCSPARDLKPRTSLMVIDSKELVSKAEVKTEEFIFRLFAQEVADIRTFECIQAAVIAVCILGEKIIKILESENVSSDLIESWFLEYFDYLSSRSLFIQKTLISRKCPIANIRELLYKPADDSGLEAMHSGPSYRVTYPLGCGHCRMQQTNEPGVATSCEKCKRFIICDVCKLPCSDSLSQFCRLCRHGGHVEHYEIWSQEYNHCMVAGCECVGH</sequence>
<feature type="compositionally biased region" description="Polar residues" evidence="3">
    <location>
        <begin position="32"/>
        <end position="47"/>
    </location>
</feature>
<evidence type="ECO:0000256" key="2">
    <source>
        <dbReference type="ARBA" id="ARBA00022737"/>
    </source>
</evidence>
<dbReference type="AlphaFoldDB" id="E4YWF7"/>
<dbReference type="InterPro" id="IPR037590">
    <property type="entry name" value="WDR24"/>
</dbReference>
<dbReference type="GO" id="GO:1904263">
    <property type="term" value="P:positive regulation of TORC1 signaling"/>
    <property type="evidence" value="ECO:0007669"/>
    <property type="project" value="TreeGrafter"/>
</dbReference>
<name>E4YWF7_OIKDI</name>
<dbReference type="PANTHER" id="PTHR46200:SF1">
    <property type="entry name" value="GATOR COMPLEX PROTEIN WDR24"/>
    <property type="match status" value="1"/>
</dbReference>
<dbReference type="GO" id="GO:0005829">
    <property type="term" value="C:cytosol"/>
    <property type="evidence" value="ECO:0007669"/>
    <property type="project" value="TreeGrafter"/>
</dbReference>
<dbReference type="GO" id="GO:0061700">
    <property type="term" value="C:GATOR2 complex"/>
    <property type="evidence" value="ECO:0007669"/>
    <property type="project" value="TreeGrafter"/>
</dbReference>